<keyword evidence="11" id="KW-1185">Reference proteome</keyword>
<dbReference type="InterPro" id="IPR000711">
    <property type="entry name" value="ATPase_OSCP/dsu"/>
</dbReference>
<dbReference type="GO" id="GO:0045259">
    <property type="term" value="C:proton-transporting ATP synthase complex"/>
    <property type="evidence" value="ECO:0007669"/>
    <property type="project" value="UniProtKB-KW"/>
</dbReference>
<evidence type="ECO:0000313" key="9">
    <source>
        <dbReference type="EMBL" id="KJV53434.1"/>
    </source>
</evidence>
<dbReference type="InterPro" id="IPR026015">
    <property type="entry name" value="ATP_synth_OSCP/delta_N_sf"/>
</dbReference>
<accession>A0A0F3MFT6</accession>
<dbReference type="AlphaFoldDB" id="A0A0F3MFT6"/>
<proteinExistence type="inferred from homology"/>
<evidence type="ECO:0000256" key="5">
    <source>
        <dbReference type="ARBA" id="ARBA00023136"/>
    </source>
</evidence>
<evidence type="ECO:0000256" key="2">
    <source>
        <dbReference type="ARBA" id="ARBA00022448"/>
    </source>
</evidence>
<evidence type="ECO:0000256" key="1">
    <source>
        <dbReference type="ARBA" id="ARBA00004370"/>
    </source>
</evidence>
<dbReference type="PANTHER" id="PTHR11910">
    <property type="entry name" value="ATP SYNTHASE DELTA CHAIN"/>
    <property type="match status" value="1"/>
</dbReference>
<reference evidence="11" key="2">
    <citation type="submission" date="2018-03" db="EMBL/GenBank/DDBJ databases">
        <authorList>
            <person name="Batty M. E."/>
            <person name="Batty M E."/>
        </authorList>
    </citation>
    <scope>NUCLEOTIDE SEQUENCE [LARGE SCALE GENOMIC DNA]</scope>
    <source>
        <strain evidence="11">Gilliam</strain>
    </source>
</reference>
<keyword evidence="2 8" id="KW-0813">Transport</keyword>
<dbReference type="EMBL" id="LS398551">
    <property type="protein sequence ID" value="SPR11440.1"/>
    <property type="molecule type" value="Genomic_DNA"/>
</dbReference>
<sequence length="181" mass="21023">MHKLNNVAVLYAKILFKQAIKLNIVSKVKQDLKALKQFCKFLAKQNMSLQLIALMKNKINLMDYLSSTYGLNHLTYNFLKLLQKNNRLTYLLHIIIAFDAQVRNYQGVTLGYLITTIKWSKSAIKEIKAIFERKLNRKLIISNIVDKSIVGGIILRYDDYEYDLSILGAINRFKSSIKLNY</sequence>
<dbReference type="SUPFAM" id="SSF47928">
    <property type="entry name" value="N-terminal domain of the delta subunit of the F1F0-ATP synthase"/>
    <property type="match status" value="1"/>
</dbReference>
<keyword evidence="7 8" id="KW-0066">ATP synthesis</keyword>
<keyword evidence="8" id="KW-1003">Cell membrane</keyword>
<keyword evidence="6 8" id="KW-0139">CF(1)</keyword>
<keyword evidence="3 8" id="KW-0375">Hydrogen ion transport</keyword>
<evidence type="ECO:0000313" key="10">
    <source>
        <dbReference type="EMBL" id="SPR11440.1"/>
    </source>
</evidence>
<organism evidence="9">
    <name type="scientific">Orientia tsutsugamushi str. Gilliam</name>
    <dbReference type="NCBI Taxonomy" id="1359184"/>
    <lineage>
        <taxon>Bacteria</taxon>
        <taxon>Pseudomonadati</taxon>
        <taxon>Pseudomonadota</taxon>
        <taxon>Alphaproteobacteria</taxon>
        <taxon>Rickettsiales</taxon>
        <taxon>Rickettsiaceae</taxon>
        <taxon>Rickettsieae</taxon>
        <taxon>Orientia</taxon>
    </lineage>
</organism>
<comment type="subcellular location">
    <subcellularLocation>
        <location evidence="8">Cell membrane</location>
        <topology evidence="8">Peripheral membrane protein</topology>
    </subcellularLocation>
    <subcellularLocation>
        <location evidence="1">Membrane</location>
    </subcellularLocation>
</comment>
<dbReference type="GO" id="GO:0046933">
    <property type="term" value="F:proton-transporting ATP synthase activity, rotational mechanism"/>
    <property type="evidence" value="ECO:0007669"/>
    <property type="project" value="UniProtKB-UniRule"/>
</dbReference>
<dbReference type="PATRIC" id="fig|1359184.3.peg.3174"/>
<keyword evidence="9" id="KW-0378">Hydrolase</keyword>
<reference evidence="10" key="3">
    <citation type="submission" date="2018-03" db="EMBL/GenBank/DDBJ databases">
        <authorList>
            <person name="Keele B.F."/>
        </authorList>
    </citation>
    <scope>NUCLEOTIDE SEQUENCE [LARGE SCALE GENOMIC DNA]</scope>
    <source>
        <strain evidence="10">Gilliam</strain>
    </source>
</reference>
<evidence type="ECO:0000256" key="7">
    <source>
        <dbReference type="ARBA" id="ARBA00023310"/>
    </source>
</evidence>
<dbReference type="GO" id="GO:0016787">
    <property type="term" value="F:hydrolase activity"/>
    <property type="evidence" value="ECO:0007669"/>
    <property type="project" value="UniProtKB-KW"/>
</dbReference>
<dbReference type="Gene3D" id="1.10.520.20">
    <property type="entry name" value="N-terminal domain of the delta subunit of the F1F0-ATP synthase"/>
    <property type="match status" value="1"/>
</dbReference>
<keyword evidence="4 8" id="KW-0406">Ion transport</keyword>
<name>A0A0F3MFT6_ORITS</name>
<dbReference type="PRINTS" id="PR00125">
    <property type="entry name" value="ATPASEDELTA"/>
</dbReference>
<reference evidence="9" key="1">
    <citation type="submission" date="2015-02" db="EMBL/GenBank/DDBJ databases">
        <title>Genome Sequencing of Rickettsiales.</title>
        <authorList>
            <person name="Daugherty S.C."/>
            <person name="Su Q."/>
            <person name="Abolude K."/>
            <person name="Beier-Sexton M."/>
            <person name="Carlyon J.A."/>
            <person name="Carter R."/>
            <person name="Day N.P."/>
            <person name="Dumler S.J."/>
            <person name="Dyachenko V."/>
            <person name="Godinez A."/>
            <person name="Kurtti T.J."/>
            <person name="Lichay M."/>
            <person name="Mullins K.E."/>
            <person name="Ott S."/>
            <person name="Pappas-Brown V."/>
            <person name="Paris D.H."/>
            <person name="Patel P."/>
            <person name="Richards A.L."/>
            <person name="Sadzewicz L."/>
            <person name="Sears K."/>
            <person name="Seidman D."/>
            <person name="Sengamalay N."/>
            <person name="Stenos J."/>
            <person name="Tallon L.J."/>
            <person name="Vincent G."/>
            <person name="Fraser C.M."/>
            <person name="Munderloh U."/>
            <person name="Dunning-Hotopp J.C."/>
        </authorList>
    </citation>
    <scope>NUCLEOTIDE SEQUENCE [LARGE SCALE GENOMIC DNA]</scope>
    <source>
        <strain evidence="9">Gilliam</strain>
    </source>
</reference>
<comment type="function">
    <text evidence="8">This protein is part of the stalk that links CF(0) to CF(1). It either transmits conformational changes from CF(0) to CF(1) or is implicated in proton conduction.</text>
</comment>
<dbReference type="Proteomes" id="UP000244959">
    <property type="component" value="Chromosome I"/>
</dbReference>
<dbReference type="HAMAP" id="MF_01416">
    <property type="entry name" value="ATP_synth_delta_bact"/>
    <property type="match status" value="1"/>
</dbReference>
<dbReference type="Proteomes" id="UP000033769">
    <property type="component" value="Unassembled WGS sequence"/>
</dbReference>
<dbReference type="EMBL" id="LANO01000008">
    <property type="protein sequence ID" value="KJV53434.1"/>
    <property type="molecule type" value="Genomic_DNA"/>
</dbReference>
<dbReference type="Pfam" id="PF00213">
    <property type="entry name" value="OSCP"/>
    <property type="match status" value="1"/>
</dbReference>
<evidence type="ECO:0000256" key="4">
    <source>
        <dbReference type="ARBA" id="ARBA00023065"/>
    </source>
</evidence>
<evidence type="ECO:0000256" key="6">
    <source>
        <dbReference type="ARBA" id="ARBA00023196"/>
    </source>
</evidence>
<evidence type="ECO:0000313" key="11">
    <source>
        <dbReference type="Proteomes" id="UP000244959"/>
    </source>
</evidence>
<evidence type="ECO:0000256" key="8">
    <source>
        <dbReference type="HAMAP-Rule" id="MF_01416"/>
    </source>
</evidence>
<keyword evidence="5 8" id="KW-0472">Membrane</keyword>
<dbReference type="NCBIfam" id="TIGR01145">
    <property type="entry name" value="ATP_synt_delta"/>
    <property type="match status" value="1"/>
</dbReference>
<gene>
    <name evidence="8 9" type="primary">atpH</name>
    <name evidence="10" type="ORF">GILLIAM_02294</name>
    <name evidence="9" type="ORF">OTSGILL_0782</name>
</gene>
<dbReference type="GO" id="GO:0005886">
    <property type="term" value="C:plasma membrane"/>
    <property type="evidence" value="ECO:0007669"/>
    <property type="project" value="UniProtKB-SubCell"/>
</dbReference>
<dbReference type="RefSeq" id="WP_047220402.1">
    <property type="nucleotide sequence ID" value="NZ_LS398551.1"/>
</dbReference>
<evidence type="ECO:0000256" key="3">
    <source>
        <dbReference type="ARBA" id="ARBA00022781"/>
    </source>
</evidence>
<protein>
    <recommendedName>
        <fullName evidence="8">ATP synthase subunit delta</fullName>
    </recommendedName>
    <alternativeName>
        <fullName evidence="8">ATP synthase F(1) sector subunit delta</fullName>
    </alternativeName>
    <alternativeName>
        <fullName evidence="8">F-type ATPase subunit delta</fullName>
        <shortName evidence="8">F-ATPase subunit delta</shortName>
    </alternativeName>
</protein>
<comment type="function">
    <text evidence="8">F(1)F(0) ATP synthase produces ATP from ADP in the presence of a proton or sodium gradient. F-type ATPases consist of two structural domains, F(1) containing the extramembraneous catalytic core and F(0) containing the membrane proton channel, linked together by a central stalk and a peripheral stalk. During catalysis, ATP synthesis in the catalytic domain of F(1) is coupled via a rotary mechanism of the central stalk subunits to proton translocation.</text>
</comment>
<comment type="similarity">
    <text evidence="8">Belongs to the ATPase delta chain family.</text>
</comment>